<name>A0ACC1XEQ1_MELAZ</name>
<dbReference type="EMBL" id="CM051403">
    <property type="protein sequence ID" value="KAJ4709174.1"/>
    <property type="molecule type" value="Genomic_DNA"/>
</dbReference>
<sequence>METQCQSHPEKKAYVHYNHTDACKFARWTAKESFDFMYARPWQHVVDFYSDMVNDRLCLSDLFGTERTRFIHRDDNEIPEVEAGSDGNEDRSGRLARCNFKIVVSYHGGSFDGWQKQPGLNTVQGLVEKSLGTFVDERKAQLLKEKCKPLEGCSIVAGRTDKGVSALQQVCSFYTWRKDVKLCDIEDAINSAAPGKIRVVSVSKVSRVFHPNFSAKWRRYLYIFPLDDGENRKESNGSELQVENFFNNENFGQQTDGHGENVENELISDEGILESSRKPRRFSVSRVNMLLEKLEGKLLSYKMFARDTKASRNTGPPTECFLYHARATEAILPYSVKDQGDGRKVMCVELVANRFLRKMVRVLVATSIREAAAGAEDDALLKLMDATCRRATAPPAPSDGLCLVDVGYTNFDPQNSLIL</sequence>
<keyword evidence="2" id="KW-1185">Reference proteome</keyword>
<proteinExistence type="predicted"/>
<comment type="caution">
    <text evidence="1">The sequence shown here is derived from an EMBL/GenBank/DDBJ whole genome shotgun (WGS) entry which is preliminary data.</text>
</comment>
<evidence type="ECO:0000313" key="1">
    <source>
        <dbReference type="EMBL" id="KAJ4709174.1"/>
    </source>
</evidence>
<accession>A0ACC1XEQ1</accession>
<organism evidence="1 2">
    <name type="scientific">Melia azedarach</name>
    <name type="common">Chinaberry tree</name>
    <dbReference type="NCBI Taxonomy" id="155640"/>
    <lineage>
        <taxon>Eukaryota</taxon>
        <taxon>Viridiplantae</taxon>
        <taxon>Streptophyta</taxon>
        <taxon>Embryophyta</taxon>
        <taxon>Tracheophyta</taxon>
        <taxon>Spermatophyta</taxon>
        <taxon>Magnoliopsida</taxon>
        <taxon>eudicotyledons</taxon>
        <taxon>Gunneridae</taxon>
        <taxon>Pentapetalae</taxon>
        <taxon>rosids</taxon>
        <taxon>malvids</taxon>
        <taxon>Sapindales</taxon>
        <taxon>Meliaceae</taxon>
        <taxon>Melia</taxon>
    </lineage>
</organism>
<evidence type="ECO:0000313" key="2">
    <source>
        <dbReference type="Proteomes" id="UP001164539"/>
    </source>
</evidence>
<reference evidence="1 2" key="1">
    <citation type="journal article" date="2023" name="Science">
        <title>Complex scaffold remodeling in plant triterpene biosynthesis.</title>
        <authorList>
            <person name="De La Pena R."/>
            <person name="Hodgson H."/>
            <person name="Liu J.C."/>
            <person name="Stephenson M.J."/>
            <person name="Martin A.C."/>
            <person name="Owen C."/>
            <person name="Harkess A."/>
            <person name="Leebens-Mack J."/>
            <person name="Jimenez L.E."/>
            <person name="Osbourn A."/>
            <person name="Sattely E.S."/>
        </authorList>
    </citation>
    <scope>NUCLEOTIDE SEQUENCE [LARGE SCALE GENOMIC DNA]</scope>
    <source>
        <strain evidence="2">cv. JPN11</strain>
        <tissue evidence="1">Leaf</tissue>
    </source>
</reference>
<dbReference type="Proteomes" id="UP001164539">
    <property type="component" value="Chromosome 10"/>
</dbReference>
<protein>
    <submittedName>
        <fullName evidence="1">tRNA pseudouridine synthase</fullName>
    </submittedName>
</protein>
<gene>
    <name evidence="1" type="ORF">OWV82_019006</name>
</gene>